<dbReference type="PROSITE" id="PS51257">
    <property type="entry name" value="PROKAR_LIPOPROTEIN"/>
    <property type="match status" value="1"/>
</dbReference>
<sequence>MQLKNNTRHLLWGIILLSLAFYGCSNSEKRAELESYVKRIKSRTMKEIEPLPEIKPYEIVTYSAMNLHSPFVPTMMQEVAKKVVVENGIQPDMNRRKEALEGYPLDSLRMVGTLEKSSKKWVLVVDPRGTVFRVTKGNYLGQNHGHIDSISDDKVMVTEIIPDPAGGWRERKASISLVDSLQKTKQNQNPSPSQPQPTKQQ</sequence>
<comment type="caution">
    <text evidence="2">The sequence shown here is derived from an EMBL/GenBank/DDBJ whole genome shotgun (WGS) entry which is preliminary data.</text>
</comment>
<accession>A0A0Q9YK24</accession>
<evidence type="ECO:0000313" key="2">
    <source>
        <dbReference type="EMBL" id="KRG21014.1"/>
    </source>
</evidence>
<feature type="compositionally biased region" description="Low complexity" evidence="1">
    <location>
        <begin position="184"/>
        <end position="201"/>
    </location>
</feature>
<gene>
    <name evidence="3" type="ORF">HT99x_001180</name>
    <name evidence="2" type="ORF">HT99x_01934</name>
</gene>
<dbReference type="Proteomes" id="UP000051497">
    <property type="component" value="Unassembled WGS sequence"/>
</dbReference>
<evidence type="ECO:0000313" key="4">
    <source>
        <dbReference type="Proteomes" id="UP000051497"/>
    </source>
</evidence>
<dbReference type="STRING" id="295108.HT99x_01934"/>
<dbReference type="EMBL" id="LKAJ01000007">
    <property type="protein sequence ID" value="KRG21014.1"/>
    <property type="molecule type" value="Genomic_DNA"/>
</dbReference>
<dbReference type="EMBL" id="LKAJ02000001">
    <property type="protein sequence ID" value="MCS5710032.1"/>
    <property type="molecule type" value="Genomic_DNA"/>
</dbReference>
<dbReference type="Gene3D" id="2.30.30.830">
    <property type="match status" value="1"/>
</dbReference>
<dbReference type="PIRSF" id="PIRSF016481">
    <property type="entry name" value="Pilus_assembly_PilP"/>
    <property type="match status" value="1"/>
</dbReference>
<organism evidence="2">
    <name type="scientific">Candidatus Berkiella aquae</name>
    <dbReference type="NCBI Taxonomy" id="295108"/>
    <lineage>
        <taxon>Bacteria</taxon>
        <taxon>Pseudomonadati</taxon>
        <taxon>Pseudomonadota</taxon>
        <taxon>Gammaproteobacteria</taxon>
        <taxon>Candidatus Berkiellales</taxon>
        <taxon>Candidatus Berkiellaceae</taxon>
        <taxon>Candidatus Berkiella</taxon>
    </lineage>
</organism>
<feature type="region of interest" description="Disordered" evidence="1">
    <location>
        <begin position="179"/>
        <end position="201"/>
    </location>
</feature>
<evidence type="ECO:0000256" key="1">
    <source>
        <dbReference type="SAM" id="MobiDB-lite"/>
    </source>
</evidence>
<reference evidence="3" key="2">
    <citation type="journal article" date="2016" name="Genome Announc.">
        <title>Draft Genome Sequences of Two Novel Amoeba-Resistant Intranuclear Bacteria, 'Candidatus Berkiella cookevillensis' and 'Candidatus Berkiella aquae'.</title>
        <authorList>
            <person name="Mehari Y.T."/>
            <person name="Arivett B.A."/>
            <person name="Farone A.L."/>
            <person name="Gunderson J.H."/>
            <person name="Farone M.B."/>
        </authorList>
    </citation>
    <scope>NUCLEOTIDE SEQUENCE</scope>
    <source>
        <strain evidence="3">HT99</strain>
    </source>
</reference>
<reference evidence="2" key="1">
    <citation type="submission" date="2015-09" db="EMBL/GenBank/DDBJ databases">
        <title>Draft Genome Sequences of Two Novel Amoeba-resistant Intranuclear Bacteria, Candidatus Berkiella cookevillensis and Candidatus Berkiella aquae.</title>
        <authorList>
            <person name="Mehari Y.T."/>
            <person name="Arivett B.A."/>
            <person name="Farone A.L."/>
            <person name="Gunderson J.H."/>
            <person name="Farone M.B."/>
        </authorList>
    </citation>
    <scope>NUCLEOTIDE SEQUENCE [LARGE SCALE GENOMIC DNA]</scope>
    <source>
        <strain evidence="2">HT99</strain>
    </source>
</reference>
<dbReference type="RefSeq" id="WP_075066556.1">
    <property type="nucleotide sequence ID" value="NZ_LKAJ02000001.1"/>
</dbReference>
<dbReference type="Pfam" id="PF04351">
    <property type="entry name" value="PilP"/>
    <property type="match status" value="1"/>
</dbReference>
<proteinExistence type="predicted"/>
<dbReference type="InterPro" id="IPR007446">
    <property type="entry name" value="PilP"/>
</dbReference>
<dbReference type="AlphaFoldDB" id="A0A0Q9YK24"/>
<protein>
    <submittedName>
        <fullName evidence="3">Pilus assembly protein PilP</fullName>
    </submittedName>
    <submittedName>
        <fullName evidence="2">Pilus assembly protein, PilP</fullName>
    </submittedName>
</protein>
<name>A0A0Q9YK24_9GAMM</name>
<evidence type="ECO:0000313" key="3">
    <source>
        <dbReference type="EMBL" id="MCS5710032.1"/>
    </source>
</evidence>
<keyword evidence="4" id="KW-1185">Reference proteome</keyword>
<reference evidence="3" key="3">
    <citation type="submission" date="2021-06" db="EMBL/GenBank/DDBJ databases">
        <title>Genomic Description and Analysis of Intracellular Bacteria, Candidatus Berkiella cookevillensis and Candidatus Berkiella aquae.</title>
        <authorList>
            <person name="Kidane D.T."/>
            <person name="Mehari Y.T."/>
            <person name="Rice F.C."/>
            <person name="Arivett B.A."/>
            <person name="Farone A.L."/>
            <person name="Berk S.G."/>
            <person name="Farone M.B."/>
        </authorList>
    </citation>
    <scope>NUCLEOTIDE SEQUENCE</scope>
    <source>
        <strain evidence="3">HT99</strain>
    </source>
</reference>